<dbReference type="InterPro" id="IPR000914">
    <property type="entry name" value="SBP_5_dom"/>
</dbReference>
<dbReference type="CDD" id="cd08504">
    <property type="entry name" value="PBP2_OppA"/>
    <property type="match status" value="1"/>
</dbReference>
<dbReference type="Gene3D" id="3.40.190.10">
    <property type="entry name" value="Periplasmic binding protein-like II"/>
    <property type="match status" value="1"/>
</dbReference>
<comment type="similarity">
    <text evidence="2">Belongs to the bacterial solute-binding protein 5 family.</text>
</comment>
<keyword evidence="4 5" id="KW-0732">Signal</keyword>
<comment type="subcellular location">
    <subcellularLocation>
        <location evidence="1">Cell membrane</location>
        <topology evidence="1">Lipid-anchor</topology>
    </subcellularLocation>
</comment>
<evidence type="ECO:0000256" key="5">
    <source>
        <dbReference type="SAM" id="SignalP"/>
    </source>
</evidence>
<evidence type="ECO:0000256" key="1">
    <source>
        <dbReference type="ARBA" id="ARBA00004193"/>
    </source>
</evidence>
<dbReference type="PROSITE" id="PS01040">
    <property type="entry name" value="SBP_BACTERIAL_5"/>
    <property type="match status" value="1"/>
</dbReference>
<name>A0ABW3PIN3_9LACO</name>
<sequence length="540" mass="60674">MGSFKRTKLWLGLAATALLLVGCGQAKQSAKKQVIRTSIDSELTSVDLSKTTALNSFTVLNNVDEGLFRLGKNSKIEPGIAKSYTESKDGKTYTFHLRKNAKWSNGDPVTAQDFVYSWRRTLNPKTSSQYGYLFSGIKNADKIQNNKAPVSSLGIKANRRYQLTVTLESKLPFFKLLMGFPVFFPQDAKAVQKYGSRYGTAANKQVYNGPFTLTKWTGSNLSWTLKKNPNYWDHQHVKLDDVKYSVVKDPSTGLNLYNQKKLDMNGLSNDQAKQYRHNQNLVTRKQSSSYYIAFNQKKKVFQNLKIRQAISMAINRPMLVNKVVGGGAIQNDNFVSKGLAVSPKNGKDFTAETTAPASMTYNLPAAKKLFEQGLKQVGMKSLKFTLMAGDDYDTKQLTEYLQSALEKLPGLKVSLNNIPARVVLSRQADHQFQVTVADWFADYADPVTFLNILTSKNPSNISKWKNAAYDRLIAKSNDQDADKPTARWQDMIQAQNLALKDQAIVPLYQSGEKWLVRSKVKNVIYNTAGPNYNFKEAYVK</sequence>
<evidence type="ECO:0000256" key="2">
    <source>
        <dbReference type="ARBA" id="ARBA00005695"/>
    </source>
</evidence>
<accession>A0ABW3PIN3</accession>
<evidence type="ECO:0000256" key="3">
    <source>
        <dbReference type="ARBA" id="ARBA00022448"/>
    </source>
</evidence>
<dbReference type="PROSITE" id="PS51257">
    <property type="entry name" value="PROKAR_LIPOPROTEIN"/>
    <property type="match status" value="1"/>
</dbReference>
<dbReference type="RefSeq" id="WP_121978369.1">
    <property type="nucleotide sequence ID" value="NZ_JBHTLH010000006.1"/>
</dbReference>
<gene>
    <name evidence="7" type="ORF">ACFQ22_02580</name>
</gene>
<evidence type="ECO:0000256" key="4">
    <source>
        <dbReference type="ARBA" id="ARBA00022729"/>
    </source>
</evidence>
<dbReference type="SUPFAM" id="SSF53850">
    <property type="entry name" value="Periplasmic binding protein-like II"/>
    <property type="match status" value="1"/>
</dbReference>
<keyword evidence="3" id="KW-0813">Transport</keyword>
<evidence type="ECO:0000313" key="8">
    <source>
        <dbReference type="Proteomes" id="UP001597156"/>
    </source>
</evidence>
<keyword evidence="8" id="KW-1185">Reference proteome</keyword>
<protein>
    <submittedName>
        <fullName evidence="7">Peptide ABC transporter substrate-binding protein</fullName>
    </submittedName>
</protein>
<feature type="chain" id="PRO_5045732829" evidence="5">
    <location>
        <begin position="27"/>
        <end position="540"/>
    </location>
</feature>
<dbReference type="Gene3D" id="3.10.105.10">
    <property type="entry name" value="Dipeptide-binding Protein, Domain 3"/>
    <property type="match status" value="1"/>
</dbReference>
<feature type="signal peptide" evidence="5">
    <location>
        <begin position="1"/>
        <end position="26"/>
    </location>
</feature>
<organism evidence="7 8">
    <name type="scientific">Lentilactobacillus raoultii</name>
    <dbReference type="NCBI Taxonomy" id="1987503"/>
    <lineage>
        <taxon>Bacteria</taxon>
        <taxon>Bacillati</taxon>
        <taxon>Bacillota</taxon>
        <taxon>Bacilli</taxon>
        <taxon>Lactobacillales</taxon>
        <taxon>Lactobacillaceae</taxon>
        <taxon>Lentilactobacillus</taxon>
    </lineage>
</organism>
<dbReference type="Proteomes" id="UP001597156">
    <property type="component" value="Unassembled WGS sequence"/>
</dbReference>
<comment type="caution">
    <text evidence="7">The sequence shown here is derived from an EMBL/GenBank/DDBJ whole genome shotgun (WGS) entry which is preliminary data.</text>
</comment>
<dbReference type="Pfam" id="PF00496">
    <property type="entry name" value="SBP_bac_5"/>
    <property type="match status" value="1"/>
</dbReference>
<dbReference type="InterPro" id="IPR039424">
    <property type="entry name" value="SBP_5"/>
</dbReference>
<dbReference type="InterPro" id="IPR030678">
    <property type="entry name" value="Peptide/Ni-bd"/>
</dbReference>
<dbReference type="InterPro" id="IPR023765">
    <property type="entry name" value="SBP_5_CS"/>
</dbReference>
<evidence type="ECO:0000259" key="6">
    <source>
        <dbReference type="Pfam" id="PF00496"/>
    </source>
</evidence>
<dbReference type="EMBL" id="JBHTLH010000006">
    <property type="protein sequence ID" value="MFD1124250.1"/>
    <property type="molecule type" value="Genomic_DNA"/>
</dbReference>
<feature type="domain" description="Solute-binding protein family 5" evidence="6">
    <location>
        <begin position="75"/>
        <end position="458"/>
    </location>
</feature>
<dbReference type="PANTHER" id="PTHR30290">
    <property type="entry name" value="PERIPLASMIC BINDING COMPONENT OF ABC TRANSPORTER"/>
    <property type="match status" value="1"/>
</dbReference>
<evidence type="ECO:0000313" key="7">
    <source>
        <dbReference type="EMBL" id="MFD1124250.1"/>
    </source>
</evidence>
<dbReference type="Gene3D" id="3.90.76.10">
    <property type="entry name" value="Dipeptide-binding Protein, Domain 1"/>
    <property type="match status" value="1"/>
</dbReference>
<proteinExistence type="inferred from homology"/>
<reference evidence="8" key="1">
    <citation type="journal article" date="2019" name="Int. J. Syst. Evol. Microbiol.">
        <title>The Global Catalogue of Microorganisms (GCM) 10K type strain sequencing project: providing services to taxonomists for standard genome sequencing and annotation.</title>
        <authorList>
            <consortium name="The Broad Institute Genomics Platform"/>
            <consortium name="The Broad Institute Genome Sequencing Center for Infectious Disease"/>
            <person name="Wu L."/>
            <person name="Ma J."/>
        </authorList>
    </citation>
    <scope>NUCLEOTIDE SEQUENCE [LARGE SCALE GENOMIC DNA]</scope>
    <source>
        <strain evidence="8">CCUG 71848</strain>
    </source>
</reference>
<dbReference type="PIRSF" id="PIRSF002741">
    <property type="entry name" value="MppA"/>
    <property type="match status" value="1"/>
</dbReference>
<dbReference type="PANTHER" id="PTHR30290:SF10">
    <property type="entry name" value="PERIPLASMIC OLIGOPEPTIDE-BINDING PROTEIN-RELATED"/>
    <property type="match status" value="1"/>
</dbReference>